<dbReference type="Pfam" id="PF03061">
    <property type="entry name" value="4HBT"/>
    <property type="match status" value="1"/>
</dbReference>
<dbReference type="STRING" id="1196031.A361_09025"/>
<dbReference type="InterPro" id="IPR003736">
    <property type="entry name" value="PAAI_dom"/>
</dbReference>
<dbReference type="CDD" id="cd03443">
    <property type="entry name" value="PaaI_thioesterase"/>
    <property type="match status" value="1"/>
</dbReference>
<keyword evidence="5" id="KW-0963">Cytoplasm</keyword>
<organism evidence="25 26">
    <name type="scientific">Cytobacillus oceanisediminis 2691</name>
    <dbReference type="NCBI Taxonomy" id="1196031"/>
    <lineage>
        <taxon>Bacteria</taxon>
        <taxon>Bacillati</taxon>
        <taxon>Bacillota</taxon>
        <taxon>Bacilli</taxon>
        <taxon>Bacillales</taxon>
        <taxon>Bacillaceae</taxon>
        <taxon>Cytobacillus</taxon>
    </lineage>
</organism>
<evidence type="ECO:0000256" key="19">
    <source>
        <dbReference type="ARBA" id="ARBA00047588"/>
    </source>
</evidence>
<comment type="catalytic activity">
    <reaction evidence="14">
        <text>(9Z)-octadecenoyl-CoA + H2O = (9Z)-octadecenoate + CoA + H(+)</text>
        <dbReference type="Rhea" id="RHEA:40139"/>
        <dbReference type="ChEBI" id="CHEBI:15377"/>
        <dbReference type="ChEBI" id="CHEBI:15378"/>
        <dbReference type="ChEBI" id="CHEBI:30823"/>
        <dbReference type="ChEBI" id="CHEBI:57287"/>
        <dbReference type="ChEBI" id="CHEBI:57387"/>
    </reaction>
    <physiologicalReaction direction="left-to-right" evidence="14">
        <dbReference type="Rhea" id="RHEA:40140"/>
    </physiologicalReaction>
</comment>
<evidence type="ECO:0000256" key="4">
    <source>
        <dbReference type="ARBA" id="ARBA00022475"/>
    </source>
</evidence>
<dbReference type="NCBIfam" id="TIGR00369">
    <property type="entry name" value="unchar_dom_1"/>
    <property type="match status" value="1"/>
</dbReference>
<feature type="domain" description="Thioesterase" evidence="24">
    <location>
        <begin position="73"/>
        <end position="148"/>
    </location>
</feature>
<dbReference type="GO" id="GO:0016289">
    <property type="term" value="F:acyl-CoA hydrolase activity"/>
    <property type="evidence" value="ECO:0007669"/>
    <property type="project" value="UniProtKB-ARBA"/>
</dbReference>
<evidence type="ECO:0000256" key="5">
    <source>
        <dbReference type="ARBA" id="ARBA00022490"/>
    </source>
</evidence>
<keyword evidence="6" id="KW-0053">Apoptosis</keyword>
<dbReference type="PANTHER" id="PTHR12418">
    <property type="entry name" value="ACYL-COENZYME A THIOESTERASE THEM4"/>
    <property type="match status" value="1"/>
</dbReference>
<dbReference type="eggNOG" id="COG2050">
    <property type="taxonomic scope" value="Bacteria"/>
</dbReference>
<keyword evidence="9" id="KW-0809">Transit peptide</keyword>
<dbReference type="GO" id="GO:0006631">
    <property type="term" value="P:fatty acid metabolic process"/>
    <property type="evidence" value="ECO:0007669"/>
    <property type="project" value="UniProtKB-KW"/>
</dbReference>
<keyword evidence="11" id="KW-0472">Membrane</keyword>
<evidence type="ECO:0000256" key="21">
    <source>
        <dbReference type="ARBA" id="ARBA00047969"/>
    </source>
</evidence>
<keyword evidence="8" id="KW-0276">Fatty acid metabolism</keyword>
<keyword evidence="4" id="KW-1003">Cell membrane</keyword>
<evidence type="ECO:0000256" key="12">
    <source>
        <dbReference type="ARBA" id="ARBA00023273"/>
    </source>
</evidence>
<dbReference type="GO" id="GO:0005737">
    <property type="term" value="C:cytoplasm"/>
    <property type="evidence" value="ECO:0007669"/>
    <property type="project" value="UniProtKB-SubCell"/>
</dbReference>
<accession>A0A160M996</accession>
<comment type="subcellular location">
    <subcellularLocation>
        <location evidence="3">Cell projection</location>
        <location evidence="3">Ruffle membrane</location>
    </subcellularLocation>
    <subcellularLocation>
        <location evidence="2">Cytoplasm</location>
    </subcellularLocation>
    <subcellularLocation>
        <location evidence="1">Membrane</location>
        <topology evidence="1">Peripheral membrane protein</topology>
    </subcellularLocation>
</comment>
<evidence type="ECO:0000313" key="26">
    <source>
        <dbReference type="Proteomes" id="UP000077856"/>
    </source>
</evidence>
<dbReference type="InterPro" id="IPR052365">
    <property type="entry name" value="THEM4/THEM5_acyl-CoA_thioest"/>
</dbReference>
<keyword evidence="12" id="KW-0966">Cell projection</keyword>
<comment type="catalytic activity">
    <reaction evidence="20">
        <text>hexadecanoyl-CoA + H2O = hexadecanoate + CoA + H(+)</text>
        <dbReference type="Rhea" id="RHEA:16645"/>
        <dbReference type="ChEBI" id="CHEBI:7896"/>
        <dbReference type="ChEBI" id="CHEBI:15377"/>
        <dbReference type="ChEBI" id="CHEBI:15378"/>
        <dbReference type="ChEBI" id="CHEBI:57287"/>
        <dbReference type="ChEBI" id="CHEBI:57379"/>
        <dbReference type="EC" id="3.1.2.2"/>
    </reaction>
    <physiologicalReaction direction="left-to-right" evidence="20">
        <dbReference type="Rhea" id="RHEA:16646"/>
    </physiologicalReaction>
</comment>
<dbReference type="RefSeq" id="WP_009330931.1">
    <property type="nucleotide sequence ID" value="NZ_CP015506.1"/>
</dbReference>
<evidence type="ECO:0000256" key="7">
    <source>
        <dbReference type="ARBA" id="ARBA00022801"/>
    </source>
</evidence>
<comment type="catalytic activity">
    <reaction evidence="22">
        <text>dodecanoyl-CoA + H2O = dodecanoate + CoA + H(+)</text>
        <dbReference type="Rhea" id="RHEA:30135"/>
        <dbReference type="ChEBI" id="CHEBI:15377"/>
        <dbReference type="ChEBI" id="CHEBI:15378"/>
        <dbReference type="ChEBI" id="CHEBI:18262"/>
        <dbReference type="ChEBI" id="CHEBI:57287"/>
        <dbReference type="ChEBI" id="CHEBI:57375"/>
    </reaction>
    <physiologicalReaction direction="left-to-right" evidence="22">
        <dbReference type="Rhea" id="RHEA:30136"/>
    </physiologicalReaction>
</comment>
<dbReference type="InterPro" id="IPR006683">
    <property type="entry name" value="Thioestr_dom"/>
</dbReference>
<comment type="catalytic activity">
    <reaction evidence="21">
        <text>decanoyl-CoA + H2O = decanoate + CoA + H(+)</text>
        <dbReference type="Rhea" id="RHEA:40059"/>
        <dbReference type="ChEBI" id="CHEBI:15377"/>
        <dbReference type="ChEBI" id="CHEBI:15378"/>
        <dbReference type="ChEBI" id="CHEBI:27689"/>
        <dbReference type="ChEBI" id="CHEBI:57287"/>
        <dbReference type="ChEBI" id="CHEBI:61430"/>
    </reaction>
    <physiologicalReaction direction="left-to-right" evidence="21">
        <dbReference type="Rhea" id="RHEA:40060"/>
    </physiologicalReaction>
</comment>
<comment type="catalytic activity">
    <reaction evidence="23">
        <text>tetradecanoyl-CoA + H2O = tetradecanoate + CoA + H(+)</text>
        <dbReference type="Rhea" id="RHEA:40119"/>
        <dbReference type="ChEBI" id="CHEBI:15377"/>
        <dbReference type="ChEBI" id="CHEBI:15378"/>
        <dbReference type="ChEBI" id="CHEBI:30807"/>
        <dbReference type="ChEBI" id="CHEBI:57287"/>
        <dbReference type="ChEBI" id="CHEBI:57385"/>
    </reaction>
    <physiologicalReaction direction="left-to-right" evidence="23">
        <dbReference type="Rhea" id="RHEA:40120"/>
    </physiologicalReaction>
</comment>
<dbReference type="Gene3D" id="3.10.129.10">
    <property type="entry name" value="Hotdog Thioesterase"/>
    <property type="match status" value="1"/>
</dbReference>
<keyword evidence="7" id="KW-0378">Hydrolase</keyword>
<dbReference type="EC" id="3.1.2.2" evidence="16"/>
<keyword evidence="10" id="KW-0443">Lipid metabolism</keyword>
<reference evidence="25 26" key="1">
    <citation type="submission" date="2016-04" db="EMBL/GenBank/DDBJ databases">
        <title>Complete genome sequence of Bacillus oceanisediminis strain 2691.</title>
        <authorList>
            <person name="Jeong H."/>
            <person name="Kim H.J."/>
            <person name="Lee D.-W."/>
        </authorList>
    </citation>
    <scope>NUCLEOTIDE SEQUENCE [LARGE SCALE GENOMIC DNA]</scope>
    <source>
        <strain evidence="25 26">2691</strain>
    </source>
</reference>
<comment type="similarity">
    <text evidence="15">Belongs to the THEM4/THEM5 thioesterase family.</text>
</comment>
<dbReference type="InterPro" id="IPR029069">
    <property type="entry name" value="HotDog_dom_sf"/>
</dbReference>
<evidence type="ECO:0000256" key="8">
    <source>
        <dbReference type="ARBA" id="ARBA00022832"/>
    </source>
</evidence>
<evidence type="ECO:0000256" key="18">
    <source>
        <dbReference type="ARBA" id="ARBA00043210"/>
    </source>
</evidence>
<evidence type="ECO:0000256" key="3">
    <source>
        <dbReference type="ARBA" id="ARBA00004632"/>
    </source>
</evidence>
<evidence type="ECO:0000256" key="20">
    <source>
        <dbReference type="ARBA" id="ARBA00047734"/>
    </source>
</evidence>
<evidence type="ECO:0000313" key="25">
    <source>
        <dbReference type="EMBL" id="AND39259.1"/>
    </source>
</evidence>
<dbReference type="SUPFAM" id="SSF54637">
    <property type="entry name" value="Thioesterase/thiol ester dehydrase-isomerase"/>
    <property type="match status" value="1"/>
</dbReference>
<evidence type="ECO:0000256" key="13">
    <source>
        <dbReference type="ARBA" id="ARBA00035852"/>
    </source>
</evidence>
<gene>
    <name evidence="25" type="ORF">A361_09025</name>
</gene>
<evidence type="ECO:0000256" key="15">
    <source>
        <dbReference type="ARBA" id="ARBA00038456"/>
    </source>
</evidence>
<evidence type="ECO:0000256" key="17">
    <source>
        <dbReference type="ARBA" id="ARBA00040123"/>
    </source>
</evidence>
<evidence type="ECO:0000256" key="11">
    <source>
        <dbReference type="ARBA" id="ARBA00023136"/>
    </source>
</evidence>
<evidence type="ECO:0000256" key="16">
    <source>
        <dbReference type="ARBA" id="ARBA00038848"/>
    </source>
</evidence>
<evidence type="ECO:0000256" key="9">
    <source>
        <dbReference type="ARBA" id="ARBA00022946"/>
    </source>
</evidence>
<dbReference type="GO" id="GO:0016020">
    <property type="term" value="C:membrane"/>
    <property type="evidence" value="ECO:0007669"/>
    <property type="project" value="UniProtKB-SubCell"/>
</dbReference>
<proteinExistence type="inferred from homology"/>
<sequence length="165" mass="17863">MNRELMELFDQCTKNATEEELSALESLLLGFHKRQTGQNSSYIGGLLHMERQITADECILTVPLSQIVNNPLGILHGGITATIIDSAMGTLAASLLPEGFGAVTTQLNIHYLAVGKGEYVTCRATIDHKGTKSMVLSADVLRSDGRKIAQATGSFFIIEKKNVNN</sequence>
<evidence type="ECO:0000256" key="14">
    <source>
        <dbReference type="ARBA" id="ARBA00037002"/>
    </source>
</evidence>
<evidence type="ECO:0000259" key="24">
    <source>
        <dbReference type="Pfam" id="PF03061"/>
    </source>
</evidence>
<dbReference type="Proteomes" id="UP000077856">
    <property type="component" value="Chromosome"/>
</dbReference>
<evidence type="ECO:0000256" key="10">
    <source>
        <dbReference type="ARBA" id="ARBA00023098"/>
    </source>
</evidence>
<dbReference type="AlphaFoldDB" id="A0A160M996"/>
<dbReference type="KEGG" id="bon:A361_09025"/>
<comment type="catalytic activity">
    <reaction evidence="19">
        <text>octanoyl-CoA + H2O = octanoate + CoA + H(+)</text>
        <dbReference type="Rhea" id="RHEA:30143"/>
        <dbReference type="ChEBI" id="CHEBI:15377"/>
        <dbReference type="ChEBI" id="CHEBI:15378"/>
        <dbReference type="ChEBI" id="CHEBI:25646"/>
        <dbReference type="ChEBI" id="CHEBI:57287"/>
        <dbReference type="ChEBI" id="CHEBI:57386"/>
    </reaction>
    <physiologicalReaction direction="left-to-right" evidence="19">
        <dbReference type="Rhea" id="RHEA:30144"/>
    </physiologicalReaction>
</comment>
<evidence type="ECO:0000256" key="22">
    <source>
        <dbReference type="ARBA" id="ARBA00048074"/>
    </source>
</evidence>
<comment type="catalytic activity">
    <reaction evidence="13">
        <text>(5Z,8Z,11Z,14Z)-eicosatetraenoyl-CoA + H2O = (5Z,8Z,11Z,14Z)-eicosatetraenoate + CoA + H(+)</text>
        <dbReference type="Rhea" id="RHEA:40151"/>
        <dbReference type="ChEBI" id="CHEBI:15377"/>
        <dbReference type="ChEBI" id="CHEBI:15378"/>
        <dbReference type="ChEBI" id="CHEBI:32395"/>
        <dbReference type="ChEBI" id="CHEBI:57287"/>
        <dbReference type="ChEBI" id="CHEBI:57368"/>
    </reaction>
    <physiologicalReaction direction="left-to-right" evidence="13">
        <dbReference type="Rhea" id="RHEA:40152"/>
    </physiologicalReaction>
</comment>
<evidence type="ECO:0000256" key="1">
    <source>
        <dbReference type="ARBA" id="ARBA00004170"/>
    </source>
</evidence>
<dbReference type="EMBL" id="CP015506">
    <property type="protein sequence ID" value="AND39259.1"/>
    <property type="molecule type" value="Genomic_DNA"/>
</dbReference>
<evidence type="ECO:0000256" key="23">
    <source>
        <dbReference type="ARBA" id="ARBA00048180"/>
    </source>
</evidence>
<evidence type="ECO:0000256" key="2">
    <source>
        <dbReference type="ARBA" id="ARBA00004496"/>
    </source>
</evidence>
<protein>
    <recommendedName>
        <fullName evidence="17">Acyl-coenzyme A thioesterase THEM4</fullName>
        <ecNumber evidence="16">3.1.2.2</ecNumber>
    </recommendedName>
    <alternativeName>
        <fullName evidence="18">Thioesterase superfamily member 4</fullName>
    </alternativeName>
</protein>
<name>A0A160M996_9BACI</name>
<evidence type="ECO:0000256" key="6">
    <source>
        <dbReference type="ARBA" id="ARBA00022703"/>
    </source>
</evidence>
<dbReference type="PANTHER" id="PTHR12418:SF19">
    <property type="entry name" value="ACYL-COENZYME A THIOESTERASE THEM4"/>
    <property type="match status" value="1"/>
</dbReference>